<sequence>MGKGNGQLMFRRKKKPVSQPTPLTIEVVKNSVVAAAKAVAGKKKAGGARLWMRMDRWGHSELMECDKSVILKRVSIPSRDLRILGPIFSHSSCILGVSNFTCSPL</sequence>
<accession>A0AAD2DVD1</accession>
<dbReference type="PANTHER" id="PTHR13890">
    <property type="entry name" value="RNA SPLICING PROTEIN MRS2, MITOCHONDRIAL"/>
    <property type="match status" value="1"/>
</dbReference>
<keyword evidence="3" id="KW-1185">Reference proteome</keyword>
<reference evidence="2" key="1">
    <citation type="submission" date="2023-05" db="EMBL/GenBank/DDBJ databases">
        <authorList>
            <person name="Huff M."/>
        </authorList>
    </citation>
    <scope>NUCLEOTIDE SEQUENCE</scope>
</reference>
<dbReference type="PANTHER" id="PTHR13890:SF2">
    <property type="entry name" value="MAGNESIUM TRANSPORTER MRS2-4-RELATED"/>
    <property type="match status" value="1"/>
</dbReference>
<gene>
    <name evidence="2" type="ORF">FPE_LOCUS11975</name>
</gene>
<proteinExistence type="inferred from homology"/>
<name>A0AAD2DVD1_9LAMI</name>
<evidence type="ECO:0000313" key="3">
    <source>
        <dbReference type="Proteomes" id="UP000834106"/>
    </source>
</evidence>
<organism evidence="2 3">
    <name type="scientific">Fraxinus pennsylvanica</name>
    <dbReference type="NCBI Taxonomy" id="56036"/>
    <lineage>
        <taxon>Eukaryota</taxon>
        <taxon>Viridiplantae</taxon>
        <taxon>Streptophyta</taxon>
        <taxon>Embryophyta</taxon>
        <taxon>Tracheophyta</taxon>
        <taxon>Spermatophyta</taxon>
        <taxon>Magnoliopsida</taxon>
        <taxon>eudicotyledons</taxon>
        <taxon>Gunneridae</taxon>
        <taxon>Pentapetalae</taxon>
        <taxon>asterids</taxon>
        <taxon>lamiids</taxon>
        <taxon>Lamiales</taxon>
        <taxon>Oleaceae</taxon>
        <taxon>Oleeae</taxon>
        <taxon>Fraxinus</taxon>
    </lineage>
</organism>
<comment type="similarity">
    <text evidence="1">Belongs to the CorA metal ion transporter (MIT) (TC 1.A.35.5) family.</text>
</comment>
<dbReference type="AlphaFoldDB" id="A0AAD2DVD1"/>
<dbReference type="InterPro" id="IPR039204">
    <property type="entry name" value="MRS2-like"/>
</dbReference>
<evidence type="ECO:0000256" key="1">
    <source>
        <dbReference type="ARBA" id="ARBA00007535"/>
    </source>
</evidence>
<dbReference type="EMBL" id="OU503042">
    <property type="protein sequence ID" value="CAI9764545.1"/>
    <property type="molecule type" value="Genomic_DNA"/>
</dbReference>
<dbReference type="GO" id="GO:0015095">
    <property type="term" value="F:magnesium ion transmembrane transporter activity"/>
    <property type="evidence" value="ECO:0007669"/>
    <property type="project" value="UniProtKB-ARBA"/>
</dbReference>
<evidence type="ECO:0000313" key="2">
    <source>
        <dbReference type="EMBL" id="CAI9764545.1"/>
    </source>
</evidence>
<dbReference type="Proteomes" id="UP000834106">
    <property type="component" value="Chromosome 7"/>
</dbReference>
<protein>
    <submittedName>
        <fullName evidence="2">Uncharacterized protein</fullName>
    </submittedName>
</protein>